<evidence type="ECO:0000313" key="6">
    <source>
        <dbReference type="EMBL" id="EXI91320.1"/>
    </source>
</evidence>
<dbReference type="HAMAP" id="MF_01632">
    <property type="entry name" value="UbiC"/>
    <property type="match status" value="1"/>
</dbReference>
<dbReference type="STRING" id="1454004.AW11_00131"/>
<dbReference type="UniPathway" id="UPA00232"/>
<keyword evidence="2 5" id="KW-0831">Ubiquinone biosynthesis</keyword>
<evidence type="ECO:0000256" key="1">
    <source>
        <dbReference type="ARBA" id="ARBA00022490"/>
    </source>
</evidence>
<gene>
    <name evidence="5" type="primary">ubiC</name>
    <name evidence="6" type="ORF">AW11_00131</name>
</gene>
<evidence type="ECO:0000256" key="5">
    <source>
        <dbReference type="HAMAP-Rule" id="MF_01632"/>
    </source>
</evidence>
<feature type="binding site" evidence="5">
    <location>
        <position position="75"/>
    </location>
    <ligand>
        <name>substrate</name>
    </ligand>
</feature>
<dbReference type="PANTHER" id="PTHR38683">
    <property type="entry name" value="CHORISMATE PYRUVATE-LYASE"/>
    <property type="match status" value="1"/>
</dbReference>
<keyword evidence="3 5" id="KW-0456">Lyase</keyword>
<feature type="binding site" evidence="5">
    <location>
        <position position="175"/>
    </location>
    <ligand>
        <name>substrate</name>
    </ligand>
</feature>
<comment type="caution">
    <text evidence="6">The sequence shown here is derived from an EMBL/GenBank/DDBJ whole genome shotgun (WGS) entry which is preliminary data.</text>
</comment>
<dbReference type="PANTHER" id="PTHR38683:SF1">
    <property type="entry name" value="CHORISMATE PYRUVATE-LYASE"/>
    <property type="match status" value="1"/>
</dbReference>
<dbReference type="Pfam" id="PF04345">
    <property type="entry name" value="Chor_lyase"/>
    <property type="match status" value="1"/>
</dbReference>
<dbReference type="InterPro" id="IPR028978">
    <property type="entry name" value="Chorismate_lyase_/UTRA_dom_sf"/>
</dbReference>
<evidence type="ECO:0000313" key="7">
    <source>
        <dbReference type="Proteomes" id="UP000022141"/>
    </source>
</evidence>
<comment type="similarity">
    <text evidence="5">Belongs to the UbiC family.</text>
</comment>
<evidence type="ECO:0000256" key="2">
    <source>
        <dbReference type="ARBA" id="ARBA00022688"/>
    </source>
</evidence>
<comment type="caution">
    <text evidence="5">Lacks conserved residue(s) required for the propagation of feature annotation.</text>
</comment>
<dbReference type="Gene3D" id="3.40.1410.10">
    <property type="entry name" value="Chorismate lyase-like"/>
    <property type="match status" value="1"/>
</dbReference>
<dbReference type="GO" id="GO:0042866">
    <property type="term" value="P:pyruvate biosynthetic process"/>
    <property type="evidence" value="ECO:0007669"/>
    <property type="project" value="UniProtKB-UniRule"/>
</dbReference>
<reference evidence="6" key="1">
    <citation type="submission" date="2014-02" db="EMBL/GenBank/DDBJ databases">
        <title>Expanding our view of genomic diversity in Candidatus Accumulibacter clades.</title>
        <authorList>
            <person name="Skennerton C.T."/>
            <person name="Barr J.J."/>
            <person name="Slater F.R."/>
            <person name="Bond P.L."/>
            <person name="Tyson G.W."/>
        </authorList>
    </citation>
    <scope>NUCLEOTIDE SEQUENCE [LARGE SCALE GENOMIC DNA]</scope>
</reference>
<feature type="binding site" evidence="5">
    <location>
        <position position="113"/>
    </location>
    <ligand>
        <name>substrate</name>
    </ligand>
</feature>
<dbReference type="InterPro" id="IPR007440">
    <property type="entry name" value="Chorismate--pyruvate_lyase"/>
</dbReference>
<evidence type="ECO:0000256" key="4">
    <source>
        <dbReference type="ARBA" id="ARBA00023317"/>
    </source>
</evidence>
<dbReference type="eggNOG" id="COG3161">
    <property type="taxonomic scope" value="Bacteria"/>
</dbReference>
<dbReference type="GO" id="GO:0008813">
    <property type="term" value="F:chorismate lyase activity"/>
    <property type="evidence" value="ECO:0007669"/>
    <property type="project" value="UniProtKB-UniRule"/>
</dbReference>
<proteinExistence type="inferred from homology"/>
<dbReference type="EC" id="4.1.3.40" evidence="5"/>
<sequence>MFDSSASQGRWRSRLLRTPANVAFIPWLRDRASLTARIQARGGFAVRVLRQGLGLPTTDEARRLGIGPGVLAWIREVALLCDEQVVVFAHTVLPRRPRGPLQVWLARLGNRSLGALLFAHPGFKRGKINFRRLDNRHALFAPALRALQRDGTAPDSLWARRSHFRFGAQSVLVTEVFAARILKLSETGKKAPPAAS</sequence>
<comment type="catalytic activity">
    <reaction evidence="5">
        <text>chorismate = 4-hydroxybenzoate + pyruvate</text>
        <dbReference type="Rhea" id="RHEA:16505"/>
        <dbReference type="ChEBI" id="CHEBI:15361"/>
        <dbReference type="ChEBI" id="CHEBI:17879"/>
        <dbReference type="ChEBI" id="CHEBI:29748"/>
        <dbReference type="EC" id="4.1.3.40"/>
    </reaction>
</comment>
<dbReference type="EMBL" id="JEMY01000001">
    <property type="protein sequence ID" value="EXI91320.1"/>
    <property type="molecule type" value="Genomic_DNA"/>
</dbReference>
<comment type="pathway">
    <text evidence="5">Cofactor biosynthesis; ubiquinone biosynthesis.</text>
</comment>
<dbReference type="AlphaFoldDB" id="A0A011QQB4"/>
<protein>
    <recommendedName>
        <fullName evidence="5">Probable chorismate pyruvate-lyase</fullName>
        <shortName evidence="5">CL</shortName>
        <shortName evidence="5">CPL</shortName>
        <ecNumber evidence="5">4.1.3.40</ecNumber>
    </recommendedName>
</protein>
<organism evidence="6 7">
    <name type="scientific">Accumulibacter regalis</name>
    <dbReference type="NCBI Taxonomy" id="522306"/>
    <lineage>
        <taxon>Bacteria</taxon>
        <taxon>Pseudomonadati</taxon>
        <taxon>Pseudomonadota</taxon>
        <taxon>Betaproteobacteria</taxon>
        <taxon>Candidatus Accumulibacter</taxon>
    </lineage>
</organism>
<dbReference type="GO" id="GO:0005829">
    <property type="term" value="C:cytosol"/>
    <property type="evidence" value="ECO:0007669"/>
    <property type="project" value="TreeGrafter"/>
</dbReference>
<keyword evidence="7" id="KW-1185">Reference proteome</keyword>
<comment type="subcellular location">
    <subcellularLocation>
        <location evidence="5">Cytoplasm</location>
    </subcellularLocation>
</comment>
<evidence type="ECO:0000256" key="3">
    <source>
        <dbReference type="ARBA" id="ARBA00023239"/>
    </source>
</evidence>
<keyword evidence="1 5" id="KW-0963">Cytoplasm</keyword>
<comment type="function">
    <text evidence="5">Removes the pyruvyl group from chorismate, with concomitant aromatization of the ring, to provide 4-hydroxybenzoate (4HB) for the ubiquinone pathway.</text>
</comment>
<accession>A0A011QQB4</accession>
<name>A0A011QQB4_ACCRE</name>
<dbReference type="SUPFAM" id="SSF64288">
    <property type="entry name" value="Chorismate lyase-like"/>
    <property type="match status" value="1"/>
</dbReference>
<keyword evidence="4 5" id="KW-0670">Pyruvate</keyword>
<dbReference type="PATRIC" id="fig|1454004.3.peg.140"/>
<dbReference type="Proteomes" id="UP000022141">
    <property type="component" value="Unassembled WGS sequence"/>
</dbReference>
<dbReference type="GO" id="GO:0006744">
    <property type="term" value="P:ubiquinone biosynthetic process"/>
    <property type="evidence" value="ECO:0007669"/>
    <property type="project" value="UniProtKB-UniRule"/>
</dbReference>